<evidence type="ECO:0000313" key="2">
    <source>
        <dbReference type="Proteomes" id="UP000230251"/>
    </source>
</evidence>
<evidence type="ECO:0008006" key="3">
    <source>
        <dbReference type="Google" id="ProtNLM"/>
    </source>
</evidence>
<reference evidence="2" key="1">
    <citation type="submission" date="2017-09" db="EMBL/GenBank/DDBJ databases">
        <title>Depth-based differentiation of microbial function through sediment-hosted aquifers and enrichment of novel symbionts in the deep terrestrial subsurface.</title>
        <authorList>
            <person name="Probst A.J."/>
            <person name="Ladd B."/>
            <person name="Jarett J.K."/>
            <person name="Geller-Mcgrath D.E."/>
            <person name="Sieber C.M.K."/>
            <person name="Emerson J.B."/>
            <person name="Anantharaman K."/>
            <person name="Thomas B.C."/>
            <person name="Malmstrom R."/>
            <person name="Stieglmeier M."/>
            <person name="Klingl A."/>
            <person name="Woyke T."/>
            <person name="Ryan C.M."/>
            <person name="Banfield J.F."/>
        </authorList>
    </citation>
    <scope>NUCLEOTIDE SEQUENCE [LARGE SCALE GENOMIC DNA]</scope>
</reference>
<evidence type="ECO:0000313" key="1">
    <source>
        <dbReference type="EMBL" id="PJC24404.1"/>
    </source>
</evidence>
<dbReference type="AlphaFoldDB" id="A0A2M8ENS3"/>
<comment type="caution">
    <text evidence="1">The sequence shown here is derived from an EMBL/GenBank/DDBJ whole genome shotgun (WGS) entry which is preliminary data.</text>
</comment>
<sequence length="83" mass="9767">MSDINIKRKKGESFEAMFRRFTRRFQQSGKGLTVRANRYHAKKATKNKQHGSKLRGMEIADKREWMIKTGKLVEDARGANKRR</sequence>
<organism evidence="1 2">
    <name type="scientific">Candidatus Uhrbacteria bacterium CG_4_9_14_0_2_um_filter_41_50</name>
    <dbReference type="NCBI Taxonomy" id="1975031"/>
    <lineage>
        <taxon>Bacteria</taxon>
        <taxon>Candidatus Uhriibacteriota</taxon>
    </lineage>
</organism>
<protein>
    <recommendedName>
        <fullName evidence="3">30S ribosomal protein S21</fullName>
    </recommendedName>
</protein>
<dbReference type="Proteomes" id="UP000230251">
    <property type="component" value="Unassembled WGS sequence"/>
</dbReference>
<gene>
    <name evidence="1" type="ORF">CO057_02965</name>
</gene>
<proteinExistence type="predicted"/>
<accession>A0A2M8ENS3</accession>
<dbReference type="EMBL" id="PFSI01000045">
    <property type="protein sequence ID" value="PJC24404.1"/>
    <property type="molecule type" value="Genomic_DNA"/>
</dbReference>
<name>A0A2M8ENS3_9BACT</name>